<evidence type="ECO:0000313" key="2">
    <source>
        <dbReference type="Proteomes" id="UP000233469"/>
    </source>
</evidence>
<reference evidence="1 2" key="2">
    <citation type="submission" date="2017-10" db="EMBL/GenBank/DDBJ databases">
        <title>Extensive intraspecific genome diversity in a model arbuscular mycorrhizal fungus.</title>
        <authorList>
            <person name="Chen E.C.H."/>
            <person name="Morin E."/>
            <person name="Baudet D."/>
            <person name="Noel J."/>
            <person name="Ndikumana S."/>
            <person name="Charron P."/>
            <person name="St-Onge C."/>
            <person name="Giorgi J."/>
            <person name="Grigoriev I.V."/>
            <person name="Roux C."/>
            <person name="Martin F.M."/>
            <person name="Corradi N."/>
        </authorList>
    </citation>
    <scope>NUCLEOTIDE SEQUENCE [LARGE SCALE GENOMIC DNA]</scope>
    <source>
        <strain evidence="1 2">C2</strain>
    </source>
</reference>
<comment type="caution">
    <text evidence="1">The sequence shown here is derived from an EMBL/GenBank/DDBJ whole genome shotgun (WGS) entry which is preliminary data.</text>
</comment>
<dbReference type="VEuPathDB" id="FungiDB:FUN_017132"/>
<name>A0A2N1MSE5_9GLOM</name>
<gene>
    <name evidence="1" type="ORF">RhiirC2_716220</name>
</gene>
<evidence type="ECO:0000313" key="1">
    <source>
        <dbReference type="EMBL" id="PKK64518.1"/>
    </source>
</evidence>
<protein>
    <submittedName>
        <fullName evidence="1">Uncharacterized protein</fullName>
    </submittedName>
</protein>
<dbReference type="EMBL" id="LLXL01001422">
    <property type="protein sequence ID" value="PKK64518.1"/>
    <property type="molecule type" value="Genomic_DNA"/>
</dbReference>
<sequence length="180" mass="21485">MDDPSRDDESLLGRRKWWHVKNYFGLTFNHDILGNTPIPAIRDYIPDLDHNDIKSLKNKNIMFMDQLTTANGYFLFNWNDVKRNNLNNYTCNIPKWFKRLEDYYILSNKRTLTHPIKDTIIIINRLHKPLKTKIGFTYPKNEWTVHWHNLLKNAVFGKTLSQDTTKQHFHNLYGTLYTSA</sequence>
<proteinExistence type="predicted"/>
<dbReference type="AlphaFoldDB" id="A0A2N1MSE5"/>
<organism evidence="1 2">
    <name type="scientific">Rhizophagus irregularis</name>
    <dbReference type="NCBI Taxonomy" id="588596"/>
    <lineage>
        <taxon>Eukaryota</taxon>
        <taxon>Fungi</taxon>
        <taxon>Fungi incertae sedis</taxon>
        <taxon>Mucoromycota</taxon>
        <taxon>Glomeromycotina</taxon>
        <taxon>Glomeromycetes</taxon>
        <taxon>Glomerales</taxon>
        <taxon>Glomeraceae</taxon>
        <taxon>Rhizophagus</taxon>
    </lineage>
</organism>
<accession>A0A2N1MSE5</accession>
<dbReference type="Proteomes" id="UP000233469">
    <property type="component" value="Unassembled WGS sequence"/>
</dbReference>
<reference evidence="1 2" key="1">
    <citation type="submission" date="2016-04" db="EMBL/GenBank/DDBJ databases">
        <title>Genome analyses suggest a sexual origin of heterokaryosis in a supposedly ancient asexual fungus.</title>
        <authorList>
            <person name="Ropars J."/>
            <person name="Sedzielewska K."/>
            <person name="Noel J."/>
            <person name="Charron P."/>
            <person name="Farinelli L."/>
            <person name="Marton T."/>
            <person name="Kruger M."/>
            <person name="Pelin A."/>
            <person name="Brachmann A."/>
            <person name="Corradi N."/>
        </authorList>
    </citation>
    <scope>NUCLEOTIDE SEQUENCE [LARGE SCALE GENOMIC DNA]</scope>
    <source>
        <strain evidence="1 2">C2</strain>
    </source>
</reference>